<evidence type="ECO:0000313" key="7">
    <source>
        <dbReference type="EMBL" id="CAE5968114.1"/>
    </source>
</evidence>
<dbReference type="EMBL" id="LR999453">
    <property type="protein sequence ID" value="CAE5968114.1"/>
    <property type="molecule type" value="Genomic_DNA"/>
</dbReference>
<evidence type="ECO:0000256" key="5">
    <source>
        <dbReference type="ARBA" id="ARBA00038515"/>
    </source>
</evidence>
<gene>
    <name evidence="7" type="ORF">AARE701A_LOCUS7843</name>
</gene>
<keyword evidence="3" id="KW-0732">Signal</keyword>
<organism evidence="7 8">
    <name type="scientific">Arabidopsis arenosa</name>
    <name type="common">Sand rock-cress</name>
    <name type="synonym">Cardaminopsis arenosa</name>
    <dbReference type="NCBI Taxonomy" id="38785"/>
    <lineage>
        <taxon>Eukaryota</taxon>
        <taxon>Viridiplantae</taxon>
        <taxon>Streptophyta</taxon>
        <taxon>Embryophyta</taxon>
        <taxon>Tracheophyta</taxon>
        <taxon>Spermatophyta</taxon>
        <taxon>Magnoliopsida</taxon>
        <taxon>eudicotyledons</taxon>
        <taxon>Gunneridae</taxon>
        <taxon>Pentapetalae</taxon>
        <taxon>rosids</taxon>
        <taxon>malvids</taxon>
        <taxon>Brassicales</taxon>
        <taxon>Brassicaceae</taxon>
        <taxon>Camelineae</taxon>
        <taxon>Arabidopsis</taxon>
    </lineage>
</organism>
<dbReference type="PROSITE" id="PS51473">
    <property type="entry name" value="GNK2"/>
    <property type="match status" value="3"/>
</dbReference>
<proteinExistence type="inferred from homology"/>
<name>A0A8S1ZXG9_ARAAE</name>
<feature type="domain" description="Gnk2-homologous" evidence="6">
    <location>
        <begin position="358"/>
        <end position="464"/>
    </location>
</feature>
<keyword evidence="2" id="KW-0964">Secreted</keyword>
<comment type="similarity">
    <text evidence="5">Belongs to the cysteine-rich repeat secretory protein family.</text>
</comment>
<dbReference type="FunFam" id="3.30.430.20:FF:000002">
    <property type="entry name" value="Cysteine-rich receptor-like protein kinase 10"/>
    <property type="match status" value="1"/>
</dbReference>
<dbReference type="AlphaFoldDB" id="A0A8S1ZXG9"/>
<accession>A0A8S1ZXG9</accession>
<feature type="domain" description="Gnk2-homologous" evidence="6">
    <location>
        <begin position="36"/>
        <end position="138"/>
    </location>
</feature>
<dbReference type="InterPro" id="IPR038408">
    <property type="entry name" value="GNK2_sf"/>
</dbReference>
<evidence type="ECO:0000256" key="3">
    <source>
        <dbReference type="ARBA" id="ARBA00022729"/>
    </source>
</evidence>
<evidence type="ECO:0000313" key="8">
    <source>
        <dbReference type="Proteomes" id="UP000682877"/>
    </source>
</evidence>
<dbReference type="PANTHER" id="PTHR32411:SF43">
    <property type="entry name" value="CYSTEINE-RICH REPEAT SECRETORY PROTEIN 38"/>
    <property type="match status" value="1"/>
</dbReference>
<evidence type="ECO:0000256" key="1">
    <source>
        <dbReference type="ARBA" id="ARBA00004613"/>
    </source>
</evidence>
<dbReference type="InterPro" id="IPR002902">
    <property type="entry name" value="GNK2"/>
</dbReference>
<keyword evidence="8" id="KW-1185">Reference proteome</keyword>
<reference evidence="7" key="1">
    <citation type="submission" date="2021-01" db="EMBL/GenBank/DDBJ databases">
        <authorList>
            <person name="Bezrukov I."/>
        </authorList>
    </citation>
    <scope>NUCLEOTIDE SEQUENCE</scope>
</reference>
<comment type="subcellular location">
    <subcellularLocation>
        <location evidence="1">Secreted</location>
    </subcellularLocation>
</comment>
<evidence type="ECO:0000256" key="4">
    <source>
        <dbReference type="ARBA" id="ARBA00022737"/>
    </source>
</evidence>
<dbReference type="Pfam" id="PF01657">
    <property type="entry name" value="Stress-antifung"/>
    <property type="match status" value="4"/>
</dbReference>
<dbReference type="PANTHER" id="PTHR32411">
    <property type="entry name" value="CYSTEINE-RICH REPEAT SECRETORY PROTEIN 38-RELATED"/>
    <property type="match status" value="1"/>
</dbReference>
<evidence type="ECO:0000256" key="2">
    <source>
        <dbReference type="ARBA" id="ARBA00022525"/>
    </source>
</evidence>
<dbReference type="Proteomes" id="UP000682877">
    <property type="component" value="Chromosome 3"/>
</dbReference>
<dbReference type="CDD" id="cd23509">
    <property type="entry name" value="Gnk2-like"/>
    <property type="match status" value="4"/>
</dbReference>
<dbReference type="GO" id="GO:0005576">
    <property type="term" value="C:extracellular region"/>
    <property type="evidence" value="ECO:0007669"/>
    <property type="project" value="UniProtKB-SubCell"/>
</dbReference>
<protein>
    <recommendedName>
        <fullName evidence="6">Gnk2-homologous domain-containing protein</fullName>
    </recommendedName>
</protein>
<feature type="domain" description="Gnk2-homologous" evidence="6">
    <location>
        <begin position="250"/>
        <end position="352"/>
    </location>
</feature>
<sequence length="468" mass="52268">MYSSYSLSKRLVYIPILAIQLLLISSVSSLNLTNDYLNHKCLVSQGKYRPGDKYEDNLNFLTREVLSYNFPDGFIHISYGEAPSFVAVILQCRGDSYDSKCLSCYATALSGLRRRCQRNKGRVIWYDQCFLFINSIKSSPRKNDYRNAFSMHNPNNVIDNTELFNKKTRDFLYELMLEATTPNRTSMLYAAGEKKLGTKKLYAMVQCAQDILRCKGCLEWSINELSKCCHSKQGARVLGTECTLSQNNAFLFHKCSDIEGSFTSKSPYESNLNNLFPQLSYKVPSTGFATSSAGITPDNVNGLALCRGDASSSDCSSCLATAIPEIRQRCPSNKAGIIWYDNCLVKYSSTNFFGKIDFESRFYLYNVKNVSDPSTFNTQTKALLTKLTKKATTGDNEKLFATGEKNIGKNKLYGLVQCTRDLKSEACKACLNGSIGELPNCCDGKEGGRVVGGSCNFRYEIYPFVNAA</sequence>
<keyword evidence="4" id="KW-0677">Repeat</keyword>
<dbReference type="Gene3D" id="3.30.430.20">
    <property type="entry name" value="Gnk2 domain, C-X8-C-X2-C motif"/>
    <property type="match status" value="4"/>
</dbReference>
<evidence type="ECO:0000259" key="6">
    <source>
        <dbReference type="PROSITE" id="PS51473"/>
    </source>
</evidence>
<dbReference type="InterPro" id="IPR050581">
    <property type="entry name" value="CRR_secretory_protein"/>
</dbReference>